<accession>D5USY4</accession>
<evidence type="ECO:0000256" key="7">
    <source>
        <dbReference type="SAM" id="Phobius"/>
    </source>
</evidence>
<name>D5USY4_TSUPD</name>
<keyword evidence="5 7" id="KW-1133">Transmembrane helix</keyword>
<dbReference type="KEGG" id="tpr:Tpau_0633"/>
<dbReference type="HOGENOM" id="CLU_000960_28_2_11"/>
<dbReference type="PANTHER" id="PTHR42718">
    <property type="entry name" value="MAJOR FACILITATOR SUPERFAMILY MULTIDRUG TRANSPORTER MFSC"/>
    <property type="match status" value="1"/>
</dbReference>
<feature type="transmembrane region" description="Helical" evidence="7">
    <location>
        <begin position="139"/>
        <end position="160"/>
    </location>
</feature>
<evidence type="ECO:0000256" key="6">
    <source>
        <dbReference type="ARBA" id="ARBA00023136"/>
    </source>
</evidence>
<dbReference type="AlphaFoldDB" id="D5USY4"/>
<feature type="transmembrane region" description="Helical" evidence="7">
    <location>
        <begin position="331"/>
        <end position="350"/>
    </location>
</feature>
<evidence type="ECO:0000256" key="1">
    <source>
        <dbReference type="ARBA" id="ARBA00004651"/>
    </source>
</evidence>
<dbReference type="Gene3D" id="1.20.1720.10">
    <property type="entry name" value="Multidrug resistance protein D"/>
    <property type="match status" value="1"/>
</dbReference>
<dbReference type="PROSITE" id="PS50850">
    <property type="entry name" value="MFS"/>
    <property type="match status" value="1"/>
</dbReference>
<dbReference type="SUPFAM" id="SSF103473">
    <property type="entry name" value="MFS general substrate transporter"/>
    <property type="match status" value="1"/>
</dbReference>
<feature type="transmembrane region" description="Helical" evidence="7">
    <location>
        <begin position="166"/>
        <end position="188"/>
    </location>
</feature>
<feature type="transmembrane region" description="Helical" evidence="7">
    <location>
        <begin position="230"/>
        <end position="247"/>
    </location>
</feature>
<keyword evidence="4 7" id="KW-0812">Transmembrane</keyword>
<dbReference type="GO" id="GO:0022857">
    <property type="term" value="F:transmembrane transporter activity"/>
    <property type="evidence" value="ECO:0007669"/>
    <property type="project" value="InterPro"/>
</dbReference>
<protein>
    <submittedName>
        <fullName evidence="9">Major facilitator superfamily MFS_1</fullName>
    </submittedName>
</protein>
<dbReference type="PANTHER" id="PTHR42718:SF46">
    <property type="entry name" value="BLR6921 PROTEIN"/>
    <property type="match status" value="1"/>
</dbReference>
<dbReference type="Proteomes" id="UP000001213">
    <property type="component" value="Chromosome"/>
</dbReference>
<dbReference type="Gene3D" id="1.20.1250.20">
    <property type="entry name" value="MFS general substrate transporter like domains"/>
    <property type="match status" value="1"/>
</dbReference>
<reference evidence="9 10" key="2">
    <citation type="journal article" date="2011" name="Stand. Genomic Sci.">
        <title>Complete genome sequence of Tsukamurella paurometabola type strain (no. 33).</title>
        <authorList>
            <person name="Munk A.C."/>
            <person name="Lapidus A."/>
            <person name="Lucas S."/>
            <person name="Nolan M."/>
            <person name="Tice H."/>
            <person name="Cheng J.F."/>
            <person name="Del Rio T.G."/>
            <person name="Goodwin L."/>
            <person name="Pitluck S."/>
            <person name="Liolios K."/>
            <person name="Huntemann M."/>
            <person name="Ivanova N."/>
            <person name="Mavromatis K."/>
            <person name="Mikhailova N."/>
            <person name="Pati A."/>
            <person name="Chen A."/>
            <person name="Palaniappan K."/>
            <person name="Tapia R."/>
            <person name="Han C."/>
            <person name="Land M."/>
            <person name="Hauser L."/>
            <person name="Chang Y.J."/>
            <person name="Jeffries C.D."/>
            <person name="Brettin T."/>
            <person name="Yasawong M."/>
            <person name="Brambilla E.M."/>
            <person name="Rohde M."/>
            <person name="Sikorski J."/>
            <person name="Goker M."/>
            <person name="Detter J.C."/>
            <person name="Woyke T."/>
            <person name="Bristow J."/>
            <person name="Eisen J.A."/>
            <person name="Markowitz V."/>
            <person name="Hugenholtz P."/>
            <person name="Kyrpides N.C."/>
            <person name="Klenk H.P."/>
        </authorList>
    </citation>
    <scope>NUCLEOTIDE SEQUENCE [LARGE SCALE GENOMIC DNA]</scope>
    <source>
        <strain evidence="10">ATCC 8368 / DSM 20162 / CCUG 35730 / CIP 100753 / JCM 10117 / KCTC 9821 / NBRC 16120 / NCIMB 702349 / NCTC 13040</strain>
    </source>
</reference>
<feature type="transmembrane region" description="Helical" evidence="7">
    <location>
        <begin position="356"/>
        <end position="376"/>
    </location>
</feature>
<evidence type="ECO:0000313" key="10">
    <source>
        <dbReference type="Proteomes" id="UP000001213"/>
    </source>
</evidence>
<feature type="transmembrane region" description="Helical" evidence="7">
    <location>
        <begin position="404"/>
        <end position="423"/>
    </location>
</feature>
<dbReference type="InterPro" id="IPR011701">
    <property type="entry name" value="MFS"/>
</dbReference>
<dbReference type="Pfam" id="PF07690">
    <property type="entry name" value="MFS_1"/>
    <property type="match status" value="1"/>
</dbReference>
<keyword evidence="10" id="KW-1185">Reference proteome</keyword>
<feature type="transmembrane region" description="Helical" evidence="7">
    <location>
        <begin position="267"/>
        <end position="291"/>
    </location>
</feature>
<dbReference type="InterPro" id="IPR020846">
    <property type="entry name" value="MFS_dom"/>
</dbReference>
<organism evidence="9 10">
    <name type="scientific">Tsukamurella paurometabola (strain ATCC 8368 / DSM 20162 / CCUG 35730 / CIP 100753 / JCM 10117 / KCTC 9821 / NBRC 16120 / NCIMB 702349 / NCTC 13040)</name>
    <name type="common">Corynebacterium paurometabolum</name>
    <dbReference type="NCBI Taxonomy" id="521096"/>
    <lineage>
        <taxon>Bacteria</taxon>
        <taxon>Bacillati</taxon>
        <taxon>Actinomycetota</taxon>
        <taxon>Actinomycetes</taxon>
        <taxon>Mycobacteriales</taxon>
        <taxon>Tsukamurellaceae</taxon>
        <taxon>Tsukamurella</taxon>
    </lineage>
</organism>
<dbReference type="InterPro" id="IPR036259">
    <property type="entry name" value="MFS_trans_sf"/>
</dbReference>
<dbReference type="CDD" id="cd17321">
    <property type="entry name" value="MFS_MMR_MDR_like"/>
    <property type="match status" value="1"/>
</dbReference>
<feature type="domain" description="Major facilitator superfamily (MFS) profile" evidence="8">
    <location>
        <begin position="13"/>
        <end position="459"/>
    </location>
</feature>
<feature type="transmembrane region" description="Helical" evidence="7">
    <location>
        <begin position="200"/>
        <end position="218"/>
    </location>
</feature>
<keyword evidence="6 7" id="KW-0472">Membrane</keyword>
<feature type="transmembrane region" description="Helical" evidence="7">
    <location>
        <begin position="435"/>
        <end position="454"/>
    </location>
</feature>
<evidence type="ECO:0000313" key="9">
    <source>
        <dbReference type="EMBL" id="ADG77271.1"/>
    </source>
</evidence>
<dbReference type="GO" id="GO:0005886">
    <property type="term" value="C:plasma membrane"/>
    <property type="evidence" value="ECO:0007669"/>
    <property type="project" value="UniProtKB-SubCell"/>
</dbReference>
<sequence>MILDTQIKSLGAAMFLGGLAQFLVAFDASVTNVALRAIRDDVHFSPQGLSWVVNAYAIAFGGLLLVGGRLSDRFGPRAVLRFGFTLFTVASLGAYACTEPWQVIVVRVLQGIGAAAIAPAALTAVAVTFTEPRMRAKAFGAVAIGASAGGAVGVVLSGIVTDALGWRTVIACGAIVSLAGLALTYAAPAPTPEADRRTDWLGGVLATGGLSVLTYGIVAATDNGWTGGRTLGWFALAALLLVVLVLVESRVPVPLVDFRVLANRSVLVPCLVLAFVVAGQFGAFYFVSLYMQMGLGYSATKTGMMFLPFCFGIIAAIAVATRLMPKIGARAVVLIGAAIASVGFLLFAPLPADGGFVRAVLIPSLVTSFGIGMTFLPLPNVATAAVAPSSAGMVSGVVNTARQLGGALGLAVLVTVAASVGGGADPAAVLPGYRVALLVSAGLVGIAVVIALALPGRAVVAAAPHSTETETASS</sequence>
<evidence type="ECO:0000256" key="5">
    <source>
        <dbReference type="ARBA" id="ARBA00022989"/>
    </source>
</evidence>
<proteinExistence type="predicted"/>
<evidence type="ECO:0000256" key="2">
    <source>
        <dbReference type="ARBA" id="ARBA00022448"/>
    </source>
</evidence>
<dbReference type="STRING" id="521096.Tpau_0633"/>
<comment type="subcellular location">
    <subcellularLocation>
        <location evidence="1">Cell membrane</location>
        <topology evidence="1">Multi-pass membrane protein</topology>
    </subcellularLocation>
</comment>
<dbReference type="eggNOG" id="COG0477">
    <property type="taxonomic scope" value="Bacteria"/>
</dbReference>
<keyword evidence="3" id="KW-1003">Cell membrane</keyword>
<feature type="transmembrane region" description="Helical" evidence="7">
    <location>
        <begin position="303"/>
        <end position="324"/>
    </location>
</feature>
<gene>
    <name evidence="9" type="ordered locus">Tpau_0633</name>
</gene>
<dbReference type="eggNOG" id="COG2211">
    <property type="taxonomic scope" value="Bacteria"/>
</dbReference>
<reference evidence="10" key="1">
    <citation type="submission" date="2010-03" db="EMBL/GenBank/DDBJ databases">
        <title>The complete chromosome of Tsukamurella paurometabola DSM 20162.</title>
        <authorList>
            <consortium name="US DOE Joint Genome Institute (JGI-PGF)"/>
            <person name="Lucas S."/>
            <person name="Copeland A."/>
            <person name="Lapidus A."/>
            <person name="Glavina del Rio T."/>
            <person name="Dalin E."/>
            <person name="Tice H."/>
            <person name="Bruce D."/>
            <person name="Goodwin L."/>
            <person name="Pitluck S."/>
            <person name="Kyrpides N."/>
            <person name="Mavromatis K."/>
            <person name="Ivanova N."/>
            <person name="Mikhailova N."/>
            <person name="Munk A.C."/>
            <person name="Brettin T."/>
            <person name="Detter J.C."/>
            <person name="Tapia R."/>
            <person name="Han C."/>
            <person name="Larimer F."/>
            <person name="Land M."/>
            <person name="Hauser L."/>
            <person name="Markowitz V."/>
            <person name="Cheng J.-F."/>
            <person name="Hugenholtz P."/>
            <person name="Woyke T."/>
            <person name="Wu D."/>
            <person name="Jando M."/>
            <person name="Brambilla E."/>
            <person name="Klenk H.-P."/>
            <person name="Eisen J.A."/>
        </authorList>
    </citation>
    <scope>NUCLEOTIDE SEQUENCE [LARGE SCALE GENOMIC DNA]</scope>
    <source>
        <strain evidence="10">ATCC 8368 / DSM 20162 / CCUG 35730 / CIP 100753 / JCM 10117 / KCTC 9821 / NBRC 16120 / NCIMB 702349 / NCTC 13040</strain>
    </source>
</reference>
<keyword evidence="2" id="KW-0813">Transport</keyword>
<evidence type="ECO:0000259" key="8">
    <source>
        <dbReference type="PROSITE" id="PS50850"/>
    </source>
</evidence>
<feature type="transmembrane region" description="Helical" evidence="7">
    <location>
        <begin position="49"/>
        <end position="66"/>
    </location>
</feature>
<evidence type="ECO:0000256" key="4">
    <source>
        <dbReference type="ARBA" id="ARBA00022692"/>
    </source>
</evidence>
<feature type="transmembrane region" description="Helical" evidence="7">
    <location>
        <begin position="108"/>
        <end position="127"/>
    </location>
</feature>
<dbReference type="EMBL" id="CP001966">
    <property type="protein sequence ID" value="ADG77271.1"/>
    <property type="molecule type" value="Genomic_DNA"/>
</dbReference>
<evidence type="ECO:0000256" key="3">
    <source>
        <dbReference type="ARBA" id="ARBA00022475"/>
    </source>
</evidence>
<feature type="transmembrane region" description="Helical" evidence="7">
    <location>
        <begin position="78"/>
        <end position="96"/>
    </location>
</feature>